<proteinExistence type="predicted"/>
<evidence type="ECO:0000256" key="1">
    <source>
        <dbReference type="SAM" id="Phobius"/>
    </source>
</evidence>
<dbReference type="Proteomes" id="UP000254649">
    <property type="component" value="Unassembled WGS sequence"/>
</dbReference>
<keyword evidence="1" id="KW-1133">Transmembrane helix</keyword>
<evidence type="ECO:0000313" key="3">
    <source>
        <dbReference type="Proteomes" id="UP000254649"/>
    </source>
</evidence>
<feature type="transmembrane region" description="Helical" evidence="1">
    <location>
        <begin position="47"/>
        <end position="70"/>
    </location>
</feature>
<protein>
    <submittedName>
        <fullName evidence="2">Uncharacterized protein</fullName>
    </submittedName>
</protein>
<reference evidence="2 3" key="1">
    <citation type="submission" date="2018-06" db="EMBL/GenBank/DDBJ databases">
        <authorList>
            <consortium name="Pathogen Informatics"/>
            <person name="Doyle S."/>
        </authorList>
    </citation>
    <scope>NUCLEOTIDE SEQUENCE [LARGE SCALE GENOMIC DNA]</scope>
    <source>
        <strain evidence="2 3">NCTC10801</strain>
    </source>
</reference>
<sequence>MSKYTAKLHIGVQPEEDNLGIKTGIESGRLPQEVASVLSELLIKIPILIRAGWLAIRLKMALTLHLVLILRKMKTMIGMFQAILIIRIK</sequence>
<keyword evidence="3" id="KW-1185">Reference proteome</keyword>
<evidence type="ECO:0000313" key="2">
    <source>
        <dbReference type="EMBL" id="SUT94642.1"/>
    </source>
</evidence>
<accession>A0A380U0W2</accession>
<dbReference type="OrthoDB" id="9885940at2"/>
<name>A0A380U0W2_9PAST</name>
<organism evidence="2 3">
    <name type="scientific">[Actinobacillus] rossii</name>
    <dbReference type="NCBI Taxonomy" id="123820"/>
    <lineage>
        <taxon>Bacteria</taxon>
        <taxon>Pseudomonadati</taxon>
        <taxon>Pseudomonadota</taxon>
        <taxon>Gammaproteobacteria</taxon>
        <taxon>Pasteurellales</taxon>
        <taxon>Pasteurellaceae</taxon>
    </lineage>
</organism>
<dbReference type="AlphaFoldDB" id="A0A380U0W2"/>
<keyword evidence="1" id="KW-0812">Transmembrane</keyword>
<dbReference type="EMBL" id="UFRQ01000003">
    <property type="protein sequence ID" value="SUT94642.1"/>
    <property type="molecule type" value="Genomic_DNA"/>
</dbReference>
<gene>
    <name evidence="2" type="ORF">NCTC10801_02263</name>
</gene>
<keyword evidence="1" id="KW-0472">Membrane</keyword>